<protein>
    <submittedName>
        <fullName evidence="2">Zn-dependent peptidase ImmA, M78 family</fullName>
    </submittedName>
</protein>
<proteinExistence type="predicted"/>
<dbReference type="RefSeq" id="WP_223166017.1">
    <property type="nucleotide sequence ID" value="NZ_FMXB01000007.1"/>
</dbReference>
<organism evidence="2 3">
    <name type="scientific">Methanobrevibacter millerae</name>
    <dbReference type="NCBI Taxonomy" id="230361"/>
    <lineage>
        <taxon>Archaea</taxon>
        <taxon>Methanobacteriati</taxon>
        <taxon>Methanobacteriota</taxon>
        <taxon>Methanomada group</taxon>
        <taxon>Methanobacteria</taxon>
        <taxon>Methanobacteriales</taxon>
        <taxon>Methanobacteriaceae</taxon>
        <taxon>Methanobrevibacter</taxon>
    </lineage>
</organism>
<keyword evidence="3" id="KW-1185">Reference proteome</keyword>
<dbReference type="AlphaFoldDB" id="A0A1G5W400"/>
<dbReference type="Proteomes" id="UP000323439">
    <property type="component" value="Unassembled WGS sequence"/>
</dbReference>
<dbReference type="EMBL" id="FMXB01000007">
    <property type="protein sequence ID" value="SDA52831.1"/>
    <property type="molecule type" value="Genomic_DNA"/>
</dbReference>
<dbReference type="PANTHER" id="PTHR43236">
    <property type="entry name" value="ANTITOXIN HIGA1"/>
    <property type="match status" value="1"/>
</dbReference>
<dbReference type="Gene3D" id="1.10.10.2910">
    <property type="match status" value="1"/>
</dbReference>
<reference evidence="2 3" key="1">
    <citation type="submission" date="2016-10" db="EMBL/GenBank/DDBJ databases">
        <authorList>
            <person name="Varghese N."/>
            <person name="Submissions S."/>
        </authorList>
    </citation>
    <scope>NUCLEOTIDE SEQUENCE [LARGE SCALE GENOMIC DNA]</scope>
    <source>
        <strain evidence="2 3">DSM 16643</strain>
    </source>
</reference>
<evidence type="ECO:0000259" key="1">
    <source>
        <dbReference type="Pfam" id="PF06114"/>
    </source>
</evidence>
<gene>
    <name evidence="2" type="ORF">SAMN02910315_01141</name>
</gene>
<dbReference type="InterPro" id="IPR010359">
    <property type="entry name" value="IrrE_HExxH"/>
</dbReference>
<evidence type="ECO:0000313" key="3">
    <source>
        <dbReference type="Proteomes" id="UP000323439"/>
    </source>
</evidence>
<dbReference type="InterPro" id="IPR052345">
    <property type="entry name" value="Rad_response_metalloprotease"/>
</dbReference>
<sequence>MINSDITFKAEMLRKSWDINNSSPLNILQSAIGNIDNLTILWFPMLDELSGCCSKTEDDNIICINSKHSKGRQNFTLAHELYHLLYEDTKDSFVCNINSSDESEKNANKFAECLLIPNMGLYEYIKQNEISEWSLNDIIKCEQYFQISHTAMLCKLRRESLISYDDYLRYKTGVKLAALNLGYDLSLYEPTNENYALGRIIPLSGMAYDNNMITGGKYDEILLNIFRGDMVYNTLKEDDDIV</sequence>
<feature type="domain" description="IrrE N-terminal-like" evidence="1">
    <location>
        <begin position="59"/>
        <end position="152"/>
    </location>
</feature>
<name>A0A1G5W400_9EURY</name>
<evidence type="ECO:0000313" key="2">
    <source>
        <dbReference type="EMBL" id="SDA52831.1"/>
    </source>
</evidence>
<dbReference type="Pfam" id="PF06114">
    <property type="entry name" value="Peptidase_M78"/>
    <property type="match status" value="1"/>
</dbReference>
<accession>A0A1G5W400</accession>
<dbReference type="PANTHER" id="PTHR43236:SF1">
    <property type="entry name" value="BLL7220 PROTEIN"/>
    <property type="match status" value="1"/>
</dbReference>